<dbReference type="EMBL" id="CP003032">
    <property type="protein sequence ID" value="AEN78135.1"/>
    <property type="molecule type" value="Genomic_DNA"/>
</dbReference>
<dbReference type="HOGENOM" id="CLU_3397179_0_0_9"/>
<dbReference type="STRING" id="1069534.LRC_08530"/>
<protein>
    <submittedName>
        <fullName evidence="1">Uncharacterized protein</fullName>
    </submittedName>
</protein>
<dbReference type="KEGG" id="lrm:LRC_08530"/>
<accession>G2SNH2</accession>
<evidence type="ECO:0000313" key="1">
    <source>
        <dbReference type="EMBL" id="AEN78135.1"/>
    </source>
</evidence>
<reference evidence="1 2" key="1">
    <citation type="journal article" date="2011" name="Microb. Cell Fact.">
        <title>Genome sequences and comparative genomics of two Lactobacillus ruminis strains from the bovine and human intestinal tracts.</title>
        <authorList>
            <person name="Forde B.M."/>
            <person name="Neville B.A."/>
            <person name="O'Donnell M.M."/>
            <person name="Riboulet-Bisson E."/>
            <person name="Claesson M.J."/>
            <person name="Coghlan A."/>
            <person name="Ross R.P."/>
            <person name="O'Toole P.W."/>
        </authorList>
    </citation>
    <scope>NUCLEOTIDE SEQUENCE [LARGE SCALE GENOMIC DNA]</scope>
    <source>
        <strain evidence="2">ATCC 27782 / RF3</strain>
    </source>
</reference>
<gene>
    <name evidence="1" type="ordered locus">LRC_08530</name>
</gene>
<sequence>MKRTSYGYFAIFFTASFKIKHTLAIIDNVEI</sequence>
<dbReference type="AlphaFoldDB" id="G2SNH2"/>
<evidence type="ECO:0000313" key="2">
    <source>
        <dbReference type="Proteomes" id="UP000001279"/>
    </source>
</evidence>
<name>G2SNH2_LIGR2</name>
<dbReference type="Proteomes" id="UP000001279">
    <property type="component" value="Chromosome"/>
</dbReference>
<keyword evidence="2" id="KW-1185">Reference proteome</keyword>
<proteinExistence type="predicted"/>
<organism evidence="1 2">
    <name type="scientific">Ligilactobacillus ruminis (strain ATCC 27782 / RF3)</name>
    <name type="common">Lactobacillus ruminis</name>
    <dbReference type="NCBI Taxonomy" id="1069534"/>
    <lineage>
        <taxon>Bacteria</taxon>
        <taxon>Bacillati</taxon>
        <taxon>Bacillota</taxon>
        <taxon>Bacilli</taxon>
        <taxon>Lactobacillales</taxon>
        <taxon>Lactobacillaceae</taxon>
        <taxon>Ligilactobacillus</taxon>
    </lineage>
</organism>